<dbReference type="HOGENOM" id="CLU_154170_0_0_1"/>
<dbReference type="EnsemblPlants" id="OGLUM08G01640.1">
    <property type="protein sequence ID" value="OGLUM08G01640.1"/>
    <property type="gene ID" value="OGLUM08G01640"/>
</dbReference>
<name>A0A0E0AQC3_9ORYZ</name>
<proteinExistence type="predicted"/>
<evidence type="ECO:0000313" key="1">
    <source>
        <dbReference type="EnsemblPlants" id="OGLUM08G01640.1"/>
    </source>
</evidence>
<sequence length="92" mass="9655">MGDEPVRDAAGVIVAAMTISEPSPLPSRLIRPPSSTFINISISSQMDSSIHLQIIQEATPKRISPASLNGHYSAYVHAWRTAGCAAIAGVVA</sequence>
<dbReference type="Gramene" id="OGLUM08G01640.1">
    <property type="protein sequence ID" value="OGLUM08G01640.1"/>
    <property type="gene ID" value="OGLUM08G01640"/>
</dbReference>
<dbReference type="AlphaFoldDB" id="A0A0E0AQC3"/>
<reference evidence="1" key="2">
    <citation type="submission" date="2018-05" db="EMBL/GenBank/DDBJ databases">
        <title>OgluRS3 (Oryza glumaepatula Reference Sequence Version 3).</title>
        <authorList>
            <person name="Zhang J."/>
            <person name="Kudrna D."/>
            <person name="Lee S."/>
            <person name="Talag J."/>
            <person name="Welchert J."/>
            <person name="Wing R.A."/>
        </authorList>
    </citation>
    <scope>NUCLEOTIDE SEQUENCE [LARGE SCALE GENOMIC DNA]</scope>
</reference>
<organism evidence="1">
    <name type="scientific">Oryza glumipatula</name>
    <dbReference type="NCBI Taxonomy" id="40148"/>
    <lineage>
        <taxon>Eukaryota</taxon>
        <taxon>Viridiplantae</taxon>
        <taxon>Streptophyta</taxon>
        <taxon>Embryophyta</taxon>
        <taxon>Tracheophyta</taxon>
        <taxon>Spermatophyta</taxon>
        <taxon>Magnoliopsida</taxon>
        <taxon>Liliopsida</taxon>
        <taxon>Poales</taxon>
        <taxon>Poaceae</taxon>
        <taxon>BOP clade</taxon>
        <taxon>Oryzoideae</taxon>
        <taxon>Oryzeae</taxon>
        <taxon>Oryzinae</taxon>
        <taxon>Oryza</taxon>
    </lineage>
</organism>
<reference evidence="1" key="1">
    <citation type="submission" date="2015-04" db="UniProtKB">
        <authorList>
            <consortium name="EnsemblPlants"/>
        </authorList>
    </citation>
    <scope>IDENTIFICATION</scope>
</reference>
<evidence type="ECO:0000313" key="2">
    <source>
        <dbReference type="Proteomes" id="UP000026961"/>
    </source>
</evidence>
<protein>
    <submittedName>
        <fullName evidence="1">Uncharacterized protein</fullName>
    </submittedName>
</protein>
<keyword evidence="2" id="KW-1185">Reference proteome</keyword>
<dbReference type="Proteomes" id="UP000026961">
    <property type="component" value="Chromosome 8"/>
</dbReference>
<accession>A0A0E0AQC3</accession>